<dbReference type="GO" id="GO:0008203">
    <property type="term" value="P:cholesterol metabolic process"/>
    <property type="evidence" value="ECO:0007669"/>
    <property type="project" value="UniProtKB-KW"/>
</dbReference>
<evidence type="ECO:0000256" key="14">
    <source>
        <dbReference type="SAM" id="SignalP"/>
    </source>
</evidence>
<evidence type="ECO:0008006" key="17">
    <source>
        <dbReference type="Google" id="ProtNLM"/>
    </source>
</evidence>
<name>A0A3Q3KES0_MONAL</name>
<feature type="signal peptide" evidence="14">
    <location>
        <begin position="1"/>
        <end position="18"/>
    </location>
</feature>
<feature type="chain" id="PRO_5018583384" description="Apolipoprotein A-Ib" evidence="14">
    <location>
        <begin position="19"/>
        <end position="312"/>
    </location>
</feature>
<comment type="similarity">
    <text evidence="2">Belongs to the apolipoprotein A1/A4/E family.</text>
</comment>
<dbReference type="GO" id="GO:0120020">
    <property type="term" value="F:cholesterol transfer activity"/>
    <property type="evidence" value="ECO:0007669"/>
    <property type="project" value="TreeGrafter"/>
</dbReference>
<evidence type="ECO:0000256" key="8">
    <source>
        <dbReference type="ARBA" id="ARBA00022850"/>
    </source>
</evidence>
<dbReference type="GO" id="GO:0034364">
    <property type="term" value="C:high-density lipoprotein particle"/>
    <property type="evidence" value="ECO:0007669"/>
    <property type="project" value="UniProtKB-KW"/>
</dbReference>
<dbReference type="PANTHER" id="PTHR18976">
    <property type="entry name" value="APOLIPOPROTEIN"/>
    <property type="match status" value="1"/>
</dbReference>
<accession>A0A3Q3KES0</accession>
<proteinExistence type="inferred from homology"/>
<protein>
    <recommendedName>
        <fullName evidence="17">Apolipoprotein A-Ib</fullName>
    </recommendedName>
</protein>
<evidence type="ECO:0000256" key="7">
    <source>
        <dbReference type="ARBA" id="ARBA00022737"/>
    </source>
</evidence>
<dbReference type="AlphaFoldDB" id="A0A3Q3KES0"/>
<evidence type="ECO:0000256" key="4">
    <source>
        <dbReference type="ARBA" id="ARBA00022525"/>
    </source>
</evidence>
<keyword evidence="7" id="KW-0677">Repeat</keyword>
<dbReference type="GO" id="GO:0034362">
    <property type="term" value="C:low-density lipoprotein particle"/>
    <property type="evidence" value="ECO:0007669"/>
    <property type="project" value="TreeGrafter"/>
</dbReference>
<dbReference type="PANTHER" id="PTHR18976:SF11">
    <property type="entry name" value="APOLIPOPROTEIN A-I"/>
    <property type="match status" value="1"/>
</dbReference>
<evidence type="ECO:0000256" key="5">
    <source>
        <dbReference type="ARBA" id="ARBA00022548"/>
    </source>
</evidence>
<evidence type="ECO:0000256" key="3">
    <source>
        <dbReference type="ARBA" id="ARBA00022448"/>
    </source>
</evidence>
<reference evidence="15" key="1">
    <citation type="submission" date="2025-08" db="UniProtKB">
        <authorList>
            <consortium name="Ensembl"/>
        </authorList>
    </citation>
    <scope>IDENTIFICATION</scope>
</reference>
<evidence type="ECO:0000313" key="16">
    <source>
        <dbReference type="Proteomes" id="UP000261600"/>
    </source>
</evidence>
<comment type="function">
    <text evidence="13">Participates in the reverse transport of cholesterol from tissues to the liver for excretion by promoting cholesterol efflux from tissues and by acting as a cofactor for the lecithin cholesterol acyltransferase (LCAT).</text>
</comment>
<keyword evidence="11" id="KW-1207">Sterol metabolism</keyword>
<dbReference type="GO" id="GO:0033344">
    <property type="term" value="P:cholesterol efflux"/>
    <property type="evidence" value="ECO:0007669"/>
    <property type="project" value="TreeGrafter"/>
</dbReference>
<dbReference type="Gene3D" id="1.20.120.20">
    <property type="entry name" value="Apolipoprotein"/>
    <property type="match status" value="1"/>
</dbReference>
<keyword evidence="16" id="KW-1185">Reference proteome</keyword>
<dbReference type="GO" id="GO:0042157">
    <property type="term" value="P:lipoprotein metabolic process"/>
    <property type="evidence" value="ECO:0007669"/>
    <property type="project" value="InterPro"/>
</dbReference>
<keyword evidence="3" id="KW-0813">Transport</keyword>
<dbReference type="GO" id="GO:0005543">
    <property type="term" value="F:phospholipid binding"/>
    <property type="evidence" value="ECO:0007669"/>
    <property type="project" value="TreeGrafter"/>
</dbReference>
<keyword evidence="6 14" id="KW-0732">Signal</keyword>
<dbReference type="InterPro" id="IPR000074">
    <property type="entry name" value="ApoA_E"/>
</dbReference>
<evidence type="ECO:0000256" key="2">
    <source>
        <dbReference type="ARBA" id="ARBA00008788"/>
    </source>
</evidence>
<dbReference type="SUPFAM" id="SSF58113">
    <property type="entry name" value="Apolipoprotein A-I"/>
    <property type="match status" value="1"/>
</dbReference>
<dbReference type="STRING" id="43700.ENSMALP00000028026"/>
<dbReference type="GO" id="GO:0042627">
    <property type="term" value="C:chylomicron"/>
    <property type="evidence" value="ECO:0007669"/>
    <property type="project" value="TreeGrafter"/>
</dbReference>
<evidence type="ECO:0000256" key="6">
    <source>
        <dbReference type="ARBA" id="ARBA00022729"/>
    </source>
</evidence>
<dbReference type="GO" id="GO:0060228">
    <property type="term" value="F:phosphatidylcholine-sterol O-acyltransferase activator activity"/>
    <property type="evidence" value="ECO:0007669"/>
    <property type="project" value="TreeGrafter"/>
</dbReference>
<evidence type="ECO:0000256" key="9">
    <source>
        <dbReference type="ARBA" id="ARBA00023055"/>
    </source>
</evidence>
<keyword evidence="12" id="KW-0753">Steroid metabolism</keyword>
<organism evidence="15 16">
    <name type="scientific">Monopterus albus</name>
    <name type="common">Swamp eel</name>
    <dbReference type="NCBI Taxonomy" id="43700"/>
    <lineage>
        <taxon>Eukaryota</taxon>
        <taxon>Metazoa</taxon>
        <taxon>Chordata</taxon>
        <taxon>Craniata</taxon>
        <taxon>Vertebrata</taxon>
        <taxon>Euteleostomi</taxon>
        <taxon>Actinopterygii</taxon>
        <taxon>Neopterygii</taxon>
        <taxon>Teleostei</taxon>
        <taxon>Neoteleostei</taxon>
        <taxon>Acanthomorphata</taxon>
        <taxon>Anabantaria</taxon>
        <taxon>Synbranchiformes</taxon>
        <taxon>Synbranchidae</taxon>
        <taxon>Monopterus</taxon>
    </lineage>
</organism>
<dbReference type="GO" id="GO:0033700">
    <property type="term" value="P:phospholipid efflux"/>
    <property type="evidence" value="ECO:0007669"/>
    <property type="project" value="TreeGrafter"/>
</dbReference>
<evidence type="ECO:0000256" key="11">
    <source>
        <dbReference type="ARBA" id="ARBA00023166"/>
    </source>
</evidence>
<keyword evidence="4" id="KW-0964">Secreted</keyword>
<evidence type="ECO:0000256" key="12">
    <source>
        <dbReference type="ARBA" id="ARBA00023221"/>
    </source>
</evidence>
<evidence type="ECO:0000256" key="1">
    <source>
        <dbReference type="ARBA" id="ARBA00004613"/>
    </source>
</evidence>
<keyword evidence="5" id="KW-0153">Cholesterol metabolism</keyword>
<evidence type="ECO:0000256" key="10">
    <source>
        <dbReference type="ARBA" id="ARBA00023098"/>
    </source>
</evidence>
<evidence type="ECO:0000313" key="15">
    <source>
        <dbReference type="Ensembl" id="ENSMALP00000028026.1"/>
    </source>
</evidence>
<dbReference type="GO" id="GO:0034361">
    <property type="term" value="C:very-low-density lipoprotein particle"/>
    <property type="evidence" value="ECO:0007669"/>
    <property type="project" value="TreeGrafter"/>
</dbReference>
<keyword evidence="9" id="KW-0445">Lipid transport</keyword>
<dbReference type="Proteomes" id="UP000261600">
    <property type="component" value="Unplaced"/>
</dbReference>
<dbReference type="GO" id="GO:1903561">
    <property type="term" value="C:extracellular vesicle"/>
    <property type="evidence" value="ECO:0007669"/>
    <property type="project" value="TreeGrafter"/>
</dbReference>
<dbReference type="Pfam" id="PF01442">
    <property type="entry name" value="Apolipoprotein"/>
    <property type="match status" value="1"/>
</dbReference>
<sequence>MKFVALALALLLAVGSQAAPLQADPHTHLAHARAALDVYLNNLRESAQRSLQGLDDTEYKELKTRLSQRIDEIHNQISALRGSISPTTDNVVSTIAEATADFRASVINDIETLKTELAPKRAKLREVINKHFAEYHAQLDPIFKEYHDQHAANLEALKTKLEPIMEELRTKVATNIEETKAALLPIVEAVRTKLTERVEQLKEIATPYVEEYKEQMKQVYDHAQNVSPDDLAALRTKVAASFDGIKEKLQEISQAMLRKKERKTSLSLCAHNSTNNEMELYRHVFFKFINALHLYPFPEIIPLLRRDCFKAY</sequence>
<reference evidence="15" key="2">
    <citation type="submission" date="2025-09" db="UniProtKB">
        <authorList>
            <consortium name="Ensembl"/>
        </authorList>
    </citation>
    <scope>IDENTIFICATION</scope>
</reference>
<comment type="subcellular location">
    <subcellularLocation>
        <location evidence="1">Secreted</location>
    </subcellularLocation>
</comment>
<dbReference type="InterPro" id="IPR050163">
    <property type="entry name" value="Apolipoprotein_A1/A4/E"/>
</dbReference>
<keyword evidence="8" id="KW-0345">HDL</keyword>
<keyword evidence="10" id="KW-0443">Lipid metabolism</keyword>
<dbReference type="GO" id="GO:0055090">
    <property type="term" value="P:acylglycerol homeostasis"/>
    <property type="evidence" value="ECO:0007669"/>
    <property type="project" value="TreeGrafter"/>
</dbReference>
<evidence type="ECO:0000256" key="13">
    <source>
        <dbReference type="ARBA" id="ARBA00037506"/>
    </source>
</evidence>
<dbReference type="Ensembl" id="ENSMALT00000028541.1">
    <property type="protein sequence ID" value="ENSMALP00000028026.1"/>
    <property type="gene ID" value="ENSMALG00000019437.1"/>
</dbReference>